<evidence type="ECO:0000256" key="1">
    <source>
        <dbReference type="SAM" id="MobiDB-lite"/>
    </source>
</evidence>
<dbReference type="AlphaFoldDB" id="A0A453MC19"/>
<reference evidence="2" key="3">
    <citation type="journal article" date="2017" name="Nature">
        <title>Genome sequence of the progenitor of the wheat D genome Aegilops tauschii.</title>
        <authorList>
            <person name="Luo M.C."/>
            <person name="Gu Y.Q."/>
            <person name="Puiu D."/>
            <person name="Wang H."/>
            <person name="Twardziok S.O."/>
            <person name="Deal K.R."/>
            <person name="Huo N."/>
            <person name="Zhu T."/>
            <person name="Wang L."/>
            <person name="Wang Y."/>
            <person name="McGuire P.E."/>
            <person name="Liu S."/>
            <person name="Long H."/>
            <person name="Ramasamy R.K."/>
            <person name="Rodriguez J.C."/>
            <person name="Van S.L."/>
            <person name="Yuan L."/>
            <person name="Wang Z."/>
            <person name="Xia Z."/>
            <person name="Xiao L."/>
            <person name="Anderson O.D."/>
            <person name="Ouyang S."/>
            <person name="Liang Y."/>
            <person name="Zimin A.V."/>
            <person name="Pertea G."/>
            <person name="Qi P."/>
            <person name="Bennetzen J.L."/>
            <person name="Dai X."/>
            <person name="Dawson M.W."/>
            <person name="Muller H.G."/>
            <person name="Kugler K."/>
            <person name="Rivarola-Duarte L."/>
            <person name="Spannagl M."/>
            <person name="Mayer K.F.X."/>
            <person name="Lu F.H."/>
            <person name="Bevan M.W."/>
            <person name="Leroy P."/>
            <person name="Li P."/>
            <person name="You F.M."/>
            <person name="Sun Q."/>
            <person name="Liu Z."/>
            <person name="Lyons E."/>
            <person name="Wicker T."/>
            <person name="Salzberg S.L."/>
            <person name="Devos K.M."/>
            <person name="Dvorak J."/>
        </authorList>
    </citation>
    <scope>NUCLEOTIDE SEQUENCE [LARGE SCALE GENOMIC DNA]</scope>
    <source>
        <strain evidence="2">cv. AL8/78</strain>
    </source>
</reference>
<feature type="region of interest" description="Disordered" evidence="1">
    <location>
        <begin position="1"/>
        <end position="28"/>
    </location>
</feature>
<dbReference type="Gramene" id="AET5Gv21131500.9">
    <property type="protein sequence ID" value="AET5Gv21131500.9"/>
    <property type="gene ID" value="AET5Gv21131500"/>
</dbReference>
<feature type="compositionally biased region" description="Low complexity" evidence="1">
    <location>
        <begin position="17"/>
        <end position="28"/>
    </location>
</feature>
<evidence type="ECO:0000313" key="3">
    <source>
        <dbReference type="Proteomes" id="UP000015105"/>
    </source>
</evidence>
<organism evidence="2 3">
    <name type="scientific">Aegilops tauschii subsp. strangulata</name>
    <name type="common">Goatgrass</name>
    <dbReference type="NCBI Taxonomy" id="200361"/>
    <lineage>
        <taxon>Eukaryota</taxon>
        <taxon>Viridiplantae</taxon>
        <taxon>Streptophyta</taxon>
        <taxon>Embryophyta</taxon>
        <taxon>Tracheophyta</taxon>
        <taxon>Spermatophyta</taxon>
        <taxon>Magnoliopsida</taxon>
        <taxon>Liliopsida</taxon>
        <taxon>Poales</taxon>
        <taxon>Poaceae</taxon>
        <taxon>BOP clade</taxon>
        <taxon>Pooideae</taxon>
        <taxon>Triticodae</taxon>
        <taxon>Triticeae</taxon>
        <taxon>Triticinae</taxon>
        <taxon>Aegilops</taxon>
    </lineage>
</organism>
<reference evidence="3" key="2">
    <citation type="journal article" date="2017" name="Nat. Plants">
        <title>The Aegilops tauschii genome reveals multiple impacts of transposons.</title>
        <authorList>
            <person name="Zhao G."/>
            <person name="Zou C."/>
            <person name="Li K."/>
            <person name="Wang K."/>
            <person name="Li T."/>
            <person name="Gao L."/>
            <person name="Zhang X."/>
            <person name="Wang H."/>
            <person name="Yang Z."/>
            <person name="Liu X."/>
            <person name="Jiang W."/>
            <person name="Mao L."/>
            <person name="Kong X."/>
            <person name="Jiao Y."/>
            <person name="Jia J."/>
        </authorList>
    </citation>
    <scope>NUCLEOTIDE SEQUENCE [LARGE SCALE GENOMIC DNA]</scope>
    <source>
        <strain evidence="3">cv. AL8/78</strain>
    </source>
</reference>
<feature type="region of interest" description="Disordered" evidence="1">
    <location>
        <begin position="59"/>
        <end position="88"/>
    </location>
</feature>
<sequence length="88" mass="9371">MSVCWASSAARSSPMALTTRGTSSSSSLSGLSYMGYRLQRLIGMVPLLRRALSAPLSSAADIGGGRKKKKMGCKNRTREINLQHSKPG</sequence>
<protein>
    <submittedName>
        <fullName evidence="2">Uncharacterized protein</fullName>
    </submittedName>
</protein>
<name>A0A453MC19_AEGTS</name>
<keyword evidence="3" id="KW-1185">Reference proteome</keyword>
<reference evidence="2" key="5">
    <citation type="journal article" date="2021" name="G3 (Bethesda)">
        <title>Aegilops tauschii genome assembly Aet v5.0 features greater sequence contiguity and improved annotation.</title>
        <authorList>
            <person name="Wang L."/>
            <person name="Zhu T."/>
            <person name="Rodriguez J.C."/>
            <person name="Deal K.R."/>
            <person name="Dubcovsky J."/>
            <person name="McGuire P.E."/>
            <person name="Lux T."/>
            <person name="Spannagl M."/>
            <person name="Mayer K.F.X."/>
            <person name="Baldrich P."/>
            <person name="Meyers B.C."/>
            <person name="Huo N."/>
            <person name="Gu Y.Q."/>
            <person name="Zhou H."/>
            <person name="Devos K.M."/>
            <person name="Bennetzen J.L."/>
            <person name="Unver T."/>
            <person name="Budak H."/>
            <person name="Gulick P.J."/>
            <person name="Galiba G."/>
            <person name="Kalapos B."/>
            <person name="Nelson D.R."/>
            <person name="Li P."/>
            <person name="You F.M."/>
            <person name="Luo M.C."/>
            <person name="Dvorak J."/>
        </authorList>
    </citation>
    <scope>NUCLEOTIDE SEQUENCE [LARGE SCALE GENOMIC DNA]</scope>
    <source>
        <strain evidence="2">cv. AL8/78</strain>
    </source>
</reference>
<evidence type="ECO:0000313" key="2">
    <source>
        <dbReference type="EnsemblPlants" id="AET5Gv21131500.9"/>
    </source>
</evidence>
<proteinExistence type="predicted"/>
<reference evidence="3" key="1">
    <citation type="journal article" date="2014" name="Science">
        <title>Ancient hybridizations among the ancestral genomes of bread wheat.</title>
        <authorList>
            <consortium name="International Wheat Genome Sequencing Consortium,"/>
            <person name="Marcussen T."/>
            <person name="Sandve S.R."/>
            <person name="Heier L."/>
            <person name="Spannagl M."/>
            <person name="Pfeifer M."/>
            <person name="Jakobsen K.S."/>
            <person name="Wulff B.B."/>
            <person name="Steuernagel B."/>
            <person name="Mayer K.F."/>
            <person name="Olsen O.A."/>
        </authorList>
    </citation>
    <scope>NUCLEOTIDE SEQUENCE [LARGE SCALE GENOMIC DNA]</scope>
    <source>
        <strain evidence="3">cv. AL8/78</strain>
    </source>
</reference>
<feature type="compositionally biased region" description="Basic residues" evidence="1">
    <location>
        <begin position="65"/>
        <end position="75"/>
    </location>
</feature>
<dbReference type="EnsemblPlants" id="AET5Gv21131500.9">
    <property type="protein sequence ID" value="AET5Gv21131500.9"/>
    <property type="gene ID" value="AET5Gv21131500"/>
</dbReference>
<reference evidence="2" key="4">
    <citation type="submission" date="2019-03" db="UniProtKB">
        <authorList>
            <consortium name="EnsemblPlants"/>
        </authorList>
    </citation>
    <scope>IDENTIFICATION</scope>
</reference>
<dbReference type="Proteomes" id="UP000015105">
    <property type="component" value="Chromosome 5D"/>
</dbReference>
<accession>A0A453MC19</accession>